<proteinExistence type="predicted"/>
<evidence type="ECO:0000313" key="1">
    <source>
        <dbReference type="EMBL" id="MEV4290208.1"/>
    </source>
</evidence>
<dbReference type="Proteomes" id="UP001552427">
    <property type="component" value="Unassembled WGS sequence"/>
</dbReference>
<name>A0ABV3HCG8_9ACTN</name>
<comment type="caution">
    <text evidence="1">The sequence shown here is derived from an EMBL/GenBank/DDBJ whole genome shotgun (WGS) entry which is preliminary data.</text>
</comment>
<dbReference type="Gene3D" id="3.90.1200.10">
    <property type="match status" value="1"/>
</dbReference>
<sequence length="305" mass="33066">MNARAPRTAWEELPSSIINAVEAQFGTVLKAETMTGGIMPGVVARLDIERGDREQVFVKAIDRTHEAARLHLRERWAGENLPEDTPAPRMLWADTLGGWHAAVWEYVGDDTRHADLSPASPDLAPVLDTIALLGAILTPCPNGAMPVSDNVKALVTKGRALLDGPIGELPDRELFEEAFEGLDPAHLRGATLLHYDLSASNLLVAGQRVKVVDWSFAARGPAWLDAALFAPRLVEAGHAPGKVDALLTTLTPWKSAPRPAVAGIAAAWTLFREYKARYGPKEIRDARARAAEAGRAWLAHQRARG</sequence>
<protein>
    <recommendedName>
        <fullName evidence="3">Aminoglycoside phosphotransferase family protein</fullName>
    </recommendedName>
</protein>
<gene>
    <name evidence="1" type="ORF">AB0K40_32260</name>
</gene>
<evidence type="ECO:0000313" key="2">
    <source>
        <dbReference type="Proteomes" id="UP001552427"/>
    </source>
</evidence>
<dbReference type="PROSITE" id="PS00109">
    <property type="entry name" value="PROTEIN_KINASE_TYR"/>
    <property type="match status" value="1"/>
</dbReference>
<evidence type="ECO:0008006" key="3">
    <source>
        <dbReference type="Google" id="ProtNLM"/>
    </source>
</evidence>
<dbReference type="InterPro" id="IPR008266">
    <property type="entry name" value="Tyr_kinase_AS"/>
</dbReference>
<dbReference type="RefSeq" id="WP_364457006.1">
    <property type="nucleotide sequence ID" value="NZ_JBFARM010000010.1"/>
</dbReference>
<reference evidence="1 2" key="1">
    <citation type="submission" date="2024-06" db="EMBL/GenBank/DDBJ databases">
        <title>The Natural Products Discovery Center: Release of the First 8490 Sequenced Strains for Exploring Actinobacteria Biosynthetic Diversity.</title>
        <authorList>
            <person name="Kalkreuter E."/>
            <person name="Kautsar S.A."/>
            <person name="Yang D."/>
            <person name="Bader C.D."/>
            <person name="Teijaro C.N."/>
            <person name="Fluegel L."/>
            <person name="Davis C.M."/>
            <person name="Simpson J.R."/>
            <person name="Lauterbach L."/>
            <person name="Steele A.D."/>
            <person name="Gui C."/>
            <person name="Meng S."/>
            <person name="Li G."/>
            <person name="Viehrig K."/>
            <person name="Ye F."/>
            <person name="Su P."/>
            <person name="Kiefer A.F."/>
            <person name="Nichols A."/>
            <person name="Cepeda A.J."/>
            <person name="Yan W."/>
            <person name="Fan B."/>
            <person name="Jiang Y."/>
            <person name="Adhikari A."/>
            <person name="Zheng C.-J."/>
            <person name="Schuster L."/>
            <person name="Cowan T.M."/>
            <person name="Smanski M.J."/>
            <person name="Chevrette M.G."/>
            <person name="De Carvalho L.P.S."/>
            <person name="Shen B."/>
        </authorList>
    </citation>
    <scope>NUCLEOTIDE SEQUENCE [LARGE SCALE GENOMIC DNA]</scope>
    <source>
        <strain evidence="1 2">NPDC049574</strain>
    </source>
</reference>
<dbReference type="EMBL" id="JBFARM010000010">
    <property type="protein sequence ID" value="MEV4290208.1"/>
    <property type="molecule type" value="Genomic_DNA"/>
</dbReference>
<dbReference type="SUPFAM" id="SSF56112">
    <property type="entry name" value="Protein kinase-like (PK-like)"/>
    <property type="match status" value="1"/>
</dbReference>
<keyword evidence="2" id="KW-1185">Reference proteome</keyword>
<accession>A0ABV3HCG8</accession>
<organism evidence="1 2">
    <name type="scientific">Nonomuraea bangladeshensis</name>
    <dbReference type="NCBI Taxonomy" id="404385"/>
    <lineage>
        <taxon>Bacteria</taxon>
        <taxon>Bacillati</taxon>
        <taxon>Actinomycetota</taxon>
        <taxon>Actinomycetes</taxon>
        <taxon>Streptosporangiales</taxon>
        <taxon>Streptosporangiaceae</taxon>
        <taxon>Nonomuraea</taxon>
    </lineage>
</organism>
<dbReference type="InterPro" id="IPR011009">
    <property type="entry name" value="Kinase-like_dom_sf"/>
</dbReference>